<gene>
    <name evidence="3" type="ORF">ERS852540_00965</name>
</gene>
<keyword evidence="1" id="KW-0238">DNA-binding</keyword>
<dbReference type="EMBL" id="CZBY01000006">
    <property type="protein sequence ID" value="CUQ84723.1"/>
    <property type="molecule type" value="Genomic_DNA"/>
</dbReference>
<dbReference type="SUPFAM" id="SSF47413">
    <property type="entry name" value="lambda repressor-like DNA-binding domains"/>
    <property type="match status" value="1"/>
</dbReference>
<dbReference type="GO" id="GO:0003677">
    <property type="term" value="F:DNA binding"/>
    <property type="evidence" value="ECO:0007669"/>
    <property type="project" value="UniProtKB-KW"/>
</dbReference>
<protein>
    <submittedName>
        <fullName evidence="3">Anaerobic benzoate catabolism transcriptional regulator</fullName>
    </submittedName>
</protein>
<dbReference type="InterPro" id="IPR050807">
    <property type="entry name" value="TransReg_Diox_bact_type"/>
</dbReference>
<dbReference type="PANTHER" id="PTHR46797">
    <property type="entry name" value="HTH-TYPE TRANSCRIPTIONAL REGULATOR"/>
    <property type="match status" value="1"/>
</dbReference>
<reference evidence="3 4" key="1">
    <citation type="submission" date="2015-09" db="EMBL/GenBank/DDBJ databases">
        <authorList>
            <consortium name="Pathogen Informatics"/>
        </authorList>
    </citation>
    <scope>NUCLEOTIDE SEQUENCE [LARGE SCALE GENOMIC DNA]</scope>
    <source>
        <strain evidence="3 4">2789STDY5834928</strain>
    </source>
</reference>
<dbReference type="Pfam" id="PF01381">
    <property type="entry name" value="HTH_3"/>
    <property type="match status" value="1"/>
</dbReference>
<evidence type="ECO:0000313" key="4">
    <source>
        <dbReference type="Proteomes" id="UP000095662"/>
    </source>
</evidence>
<dbReference type="PANTHER" id="PTHR46797:SF1">
    <property type="entry name" value="METHYLPHOSPHONATE SYNTHASE"/>
    <property type="match status" value="1"/>
</dbReference>
<organism evidence="3 4">
    <name type="scientific">[Eubacterium] siraeum</name>
    <dbReference type="NCBI Taxonomy" id="39492"/>
    <lineage>
        <taxon>Bacteria</taxon>
        <taxon>Bacillati</taxon>
        <taxon>Bacillota</taxon>
        <taxon>Clostridia</taxon>
        <taxon>Eubacteriales</taxon>
        <taxon>Oscillospiraceae</taxon>
        <taxon>Oscillospiraceae incertae sedis</taxon>
    </lineage>
</organism>
<accession>A0A174ZBM8</accession>
<dbReference type="InterPro" id="IPR011990">
    <property type="entry name" value="TPR-like_helical_dom_sf"/>
</dbReference>
<dbReference type="PROSITE" id="PS50943">
    <property type="entry name" value="HTH_CROC1"/>
    <property type="match status" value="1"/>
</dbReference>
<evidence type="ECO:0000313" key="3">
    <source>
        <dbReference type="EMBL" id="CUQ84723.1"/>
    </source>
</evidence>
<dbReference type="InterPro" id="IPR001387">
    <property type="entry name" value="Cro/C1-type_HTH"/>
</dbReference>
<feature type="domain" description="HTH cro/C1-type" evidence="2">
    <location>
        <begin position="10"/>
        <end position="63"/>
    </location>
</feature>
<dbReference type="CDD" id="cd00093">
    <property type="entry name" value="HTH_XRE"/>
    <property type="match status" value="1"/>
</dbReference>
<evidence type="ECO:0000256" key="1">
    <source>
        <dbReference type="ARBA" id="ARBA00023125"/>
    </source>
</evidence>
<dbReference type="STRING" id="39492.ERS852540_00965"/>
<dbReference type="AlphaFoldDB" id="A0A174ZBM8"/>
<dbReference type="GO" id="GO:0003700">
    <property type="term" value="F:DNA-binding transcription factor activity"/>
    <property type="evidence" value="ECO:0007669"/>
    <property type="project" value="TreeGrafter"/>
</dbReference>
<dbReference type="InterPro" id="IPR010982">
    <property type="entry name" value="Lambda_DNA-bd_dom_sf"/>
</dbReference>
<proteinExistence type="predicted"/>
<evidence type="ECO:0000259" key="2">
    <source>
        <dbReference type="PROSITE" id="PS50943"/>
    </source>
</evidence>
<dbReference type="OrthoDB" id="290878at2"/>
<sequence>MNSEELGKRIKEARLAKKMTQSELVGTFITRNMLSRIESGNACPSVKTLEYLAGRLDLPAGSLISDEVQGEEDPDRNAQQLITVKRLYKESDYSACIKAAEKLNGSEFEDEGQAITARCCIALSEKAMNSGDKAAAIKYAKQALELADKGIYKSREISVDATLKLSEIAGGK</sequence>
<dbReference type="GO" id="GO:0005829">
    <property type="term" value="C:cytosol"/>
    <property type="evidence" value="ECO:0007669"/>
    <property type="project" value="TreeGrafter"/>
</dbReference>
<dbReference type="SMART" id="SM00530">
    <property type="entry name" value="HTH_XRE"/>
    <property type="match status" value="1"/>
</dbReference>
<dbReference type="Gene3D" id="1.25.40.10">
    <property type="entry name" value="Tetratricopeptide repeat domain"/>
    <property type="match status" value="1"/>
</dbReference>
<name>A0A174ZBM8_9FIRM</name>
<dbReference type="Proteomes" id="UP000095662">
    <property type="component" value="Unassembled WGS sequence"/>
</dbReference>